<dbReference type="FunFam" id="1.10.8.10:FF:000001">
    <property type="entry name" value="Elongation factor Ts"/>
    <property type="match status" value="1"/>
</dbReference>
<protein>
    <recommendedName>
        <fullName evidence="2 5">Elongation factor Ts</fullName>
        <shortName evidence="5">EF-Ts</shortName>
    </recommendedName>
</protein>
<dbReference type="GO" id="GO:0003746">
    <property type="term" value="F:translation elongation factor activity"/>
    <property type="evidence" value="ECO:0007669"/>
    <property type="project" value="UniProtKB-UniRule"/>
</dbReference>
<proteinExistence type="inferred from homology"/>
<evidence type="ECO:0000256" key="7">
    <source>
        <dbReference type="RuleBase" id="RU000643"/>
    </source>
</evidence>
<dbReference type="Gene3D" id="3.30.479.20">
    <property type="entry name" value="Elongation factor Ts, dimerisation domain"/>
    <property type="match status" value="2"/>
</dbReference>
<organism evidence="10 11">
    <name type="scientific">Tautonia sociabilis</name>
    <dbReference type="NCBI Taxonomy" id="2080755"/>
    <lineage>
        <taxon>Bacteria</taxon>
        <taxon>Pseudomonadati</taxon>
        <taxon>Planctomycetota</taxon>
        <taxon>Planctomycetia</taxon>
        <taxon>Isosphaerales</taxon>
        <taxon>Isosphaeraceae</taxon>
        <taxon>Tautonia</taxon>
    </lineage>
</organism>
<dbReference type="HAMAP" id="MF_00050">
    <property type="entry name" value="EF_Ts"/>
    <property type="match status" value="1"/>
</dbReference>
<dbReference type="SUPFAM" id="SSF54713">
    <property type="entry name" value="Elongation factor Ts (EF-Ts), dimerisation domain"/>
    <property type="match status" value="2"/>
</dbReference>
<evidence type="ECO:0000256" key="2">
    <source>
        <dbReference type="ARBA" id="ARBA00016956"/>
    </source>
</evidence>
<dbReference type="Pfam" id="PF00889">
    <property type="entry name" value="EF_TS"/>
    <property type="match status" value="1"/>
</dbReference>
<evidence type="ECO:0000313" key="11">
    <source>
        <dbReference type="Proteomes" id="UP000280296"/>
    </source>
</evidence>
<dbReference type="PANTHER" id="PTHR11741:SF0">
    <property type="entry name" value="ELONGATION FACTOR TS, MITOCHONDRIAL"/>
    <property type="match status" value="1"/>
</dbReference>
<feature type="domain" description="Translation elongation factor EFTs/EF1B dimerisation" evidence="9">
    <location>
        <begin position="205"/>
        <end position="421"/>
    </location>
</feature>
<dbReference type="Gene3D" id="1.10.286.20">
    <property type="match status" value="1"/>
</dbReference>
<dbReference type="PROSITE" id="PS01127">
    <property type="entry name" value="EF_TS_2"/>
    <property type="match status" value="1"/>
</dbReference>
<accession>A0A432ME50</accession>
<sequence length="424" mass="45342">MPGTPPPPLLRPSSRSPREAPSRPRPPRRATAPRPPRPSRPARSRSLPPRADPSRAGSSRLGSPPTRTSPSRIRTRPPVELPAPGGRPAERTWDSAPIPKAPPEEASAGLPPPAPFLLIPTRTRSIAREILTMADITAQAVNELRKRTGLGLMECKKLLQEAAGDPKKAETLAKERGMAKAAGRAGRVASAGRVEVAIAQDGRAGSIIELNCETDFVARNEDFRKAAQILAEHVLALGQTGGIDVSSLASTPVGDTGQTLADFLLDLNSRTGENVQFTRAYRLETSGPGRVDAYVHHDNKSGAIVSLRCPDDAVAGSENVIALAKDLALHVVATRPLASRRDEVPAEAVAEQKRIFVTQAEDKPENIREKIAEGKLNAWFGEIVLIDQVFVKDPSQKVSKVIEATGPGIELDHFARLAVGESAD</sequence>
<keyword evidence="4 5" id="KW-0648">Protein biosynthesis</keyword>
<dbReference type="InterPro" id="IPR018101">
    <property type="entry name" value="Transl_elong_Ts_CS"/>
</dbReference>
<gene>
    <name evidence="5 10" type="primary">tsf</name>
    <name evidence="10" type="ORF">TsocGM_22175</name>
</gene>
<evidence type="ECO:0000259" key="9">
    <source>
        <dbReference type="Pfam" id="PF00889"/>
    </source>
</evidence>
<evidence type="ECO:0000313" key="10">
    <source>
        <dbReference type="EMBL" id="RUL83419.1"/>
    </source>
</evidence>
<name>A0A432ME50_9BACT</name>
<keyword evidence="5" id="KW-0963">Cytoplasm</keyword>
<dbReference type="NCBIfam" id="TIGR00116">
    <property type="entry name" value="tsf"/>
    <property type="match status" value="1"/>
</dbReference>
<dbReference type="InterPro" id="IPR001816">
    <property type="entry name" value="Transl_elong_EFTs/EF1B"/>
</dbReference>
<evidence type="ECO:0000256" key="1">
    <source>
        <dbReference type="ARBA" id="ARBA00005532"/>
    </source>
</evidence>
<dbReference type="PANTHER" id="PTHR11741">
    <property type="entry name" value="ELONGATION FACTOR TS"/>
    <property type="match status" value="1"/>
</dbReference>
<evidence type="ECO:0000256" key="6">
    <source>
        <dbReference type="RuleBase" id="RU000642"/>
    </source>
</evidence>
<feature type="compositionally biased region" description="Pro residues" evidence="8">
    <location>
        <begin position="1"/>
        <end position="10"/>
    </location>
</feature>
<comment type="function">
    <text evidence="5 6">Associates with the EF-Tu.GDP complex and induces the exchange of GDP to GTP. It remains bound to the aminoacyl-tRNA.EF-Tu.GTP complex up to the GTP hydrolysis stage on the ribosome.</text>
</comment>
<dbReference type="InterPro" id="IPR009060">
    <property type="entry name" value="UBA-like_sf"/>
</dbReference>
<feature type="compositionally biased region" description="Low complexity" evidence="8">
    <location>
        <begin position="44"/>
        <end position="78"/>
    </location>
</feature>
<evidence type="ECO:0000256" key="4">
    <source>
        <dbReference type="ARBA" id="ARBA00022917"/>
    </source>
</evidence>
<reference evidence="10 11" key="1">
    <citation type="submission" date="2018-12" db="EMBL/GenBank/DDBJ databases">
        <authorList>
            <person name="Toschakov S.V."/>
        </authorList>
    </citation>
    <scope>NUCLEOTIDE SEQUENCE [LARGE SCALE GENOMIC DNA]</scope>
    <source>
        <strain evidence="10 11">GM2012</strain>
    </source>
</reference>
<evidence type="ECO:0000256" key="3">
    <source>
        <dbReference type="ARBA" id="ARBA00022768"/>
    </source>
</evidence>
<feature type="region of interest" description="Involved in Mg(2+) ion dislocation from EF-Tu" evidence="5">
    <location>
        <begin position="214"/>
        <end position="217"/>
    </location>
</feature>
<comment type="subcellular location">
    <subcellularLocation>
        <location evidence="5 7">Cytoplasm</location>
    </subcellularLocation>
</comment>
<keyword evidence="11" id="KW-1185">Reference proteome</keyword>
<dbReference type="EMBL" id="RYZH01000060">
    <property type="protein sequence ID" value="RUL83419.1"/>
    <property type="molecule type" value="Genomic_DNA"/>
</dbReference>
<dbReference type="AlphaFoldDB" id="A0A432ME50"/>
<keyword evidence="3 5" id="KW-0251">Elongation factor</keyword>
<dbReference type="CDD" id="cd14275">
    <property type="entry name" value="UBA_EF-Ts"/>
    <property type="match status" value="1"/>
</dbReference>
<dbReference type="SUPFAM" id="SSF46934">
    <property type="entry name" value="UBA-like"/>
    <property type="match status" value="1"/>
</dbReference>
<dbReference type="InterPro" id="IPR014039">
    <property type="entry name" value="Transl_elong_EFTs/EF1B_dimer"/>
</dbReference>
<comment type="caution">
    <text evidence="10">The sequence shown here is derived from an EMBL/GenBank/DDBJ whole genome shotgun (WGS) entry which is preliminary data.</text>
</comment>
<reference evidence="10 11" key="2">
    <citation type="submission" date="2019-01" db="EMBL/GenBank/DDBJ databases">
        <title>Tautonia sociabilis, a novel thermotolerant planctomycete of Isosphaeraceae family, isolated from a 4000 m deep subterranean habitat.</title>
        <authorList>
            <person name="Kovaleva O.L."/>
            <person name="Elcheninov A.G."/>
            <person name="Van Heerden E."/>
            <person name="Toshchakov S.V."/>
            <person name="Novikov A."/>
            <person name="Bonch-Osmolovskaya E.A."/>
            <person name="Kublanov I.V."/>
        </authorList>
    </citation>
    <scope>NUCLEOTIDE SEQUENCE [LARGE SCALE GENOMIC DNA]</scope>
    <source>
        <strain evidence="10 11">GM2012</strain>
    </source>
</reference>
<dbReference type="Proteomes" id="UP000280296">
    <property type="component" value="Unassembled WGS sequence"/>
</dbReference>
<comment type="similarity">
    <text evidence="1 5 6">Belongs to the EF-Ts family.</text>
</comment>
<dbReference type="GO" id="GO:0005737">
    <property type="term" value="C:cytoplasm"/>
    <property type="evidence" value="ECO:0007669"/>
    <property type="project" value="UniProtKB-SubCell"/>
</dbReference>
<evidence type="ECO:0000256" key="8">
    <source>
        <dbReference type="SAM" id="MobiDB-lite"/>
    </source>
</evidence>
<evidence type="ECO:0000256" key="5">
    <source>
        <dbReference type="HAMAP-Rule" id="MF_00050"/>
    </source>
</evidence>
<feature type="region of interest" description="Disordered" evidence="8">
    <location>
        <begin position="1"/>
        <end position="116"/>
    </location>
</feature>
<dbReference type="InterPro" id="IPR036402">
    <property type="entry name" value="EF-Ts_dimer_sf"/>
</dbReference>
<dbReference type="Gene3D" id="1.10.8.10">
    <property type="entry name" value="DNA helicase RuvA subunit, C-terminal domain"/>
    <property type="match status" value="1"/>
</dbReference>